<sequence length="48" mass="5257">MTFITDSFLQLYKIVVQNKRGAKRINIKSVIKSFMVTAVVALIAASAA</sequence>
<evidence type="ECO:0000313" key="2">
    <source>
        <dbReference type="EMBL" id="MET3589742.1"/>
    </source>
</evidence>
<evidence type="ECO:0000313" key="3">
    <source>
        <dbReference type="Proteomes" id="UP001549086"/>
    </source>
</evidence>
<keyword evidence="1" id="KW-0812">Transmembrane</keyword>
<feature type="transmembrane region" description="Helical" evidence="1">
    <location>
        <begin position="29"/>
        <end position="47"/>
    </location>
</feature>
<protein>
    <submittedName>
        <fullName evidence="2">Uncharacterized protein</fullName>
    </submittedName>
</protein>
<organism evidence="2 3">
    <name type="scientific">Bartonella silvatica</name>
    <dbReference type="NCBI Taxonomy" id="357760"/>
    <lineage>
        <taxon>Bacteria</taxon>
        <taxon>Pseudomonadati</taxon>
        <taxon>Pseudomonadota</taxon>
        <taxon>Alphaproteobacteria</taxon>
        <taxon>Hyphomicrobiales</taxon>
        <taxon>Bartonellaceae</taxon>
        <taxon>Bartonella</taxon>
    </lineage>
</organism>
<dbReference type="Proteomes" id="UP001549086">
    <property type="component" value="Unassembled WGS sequence"/>
</dbReference>
<keyword evidence="1" id="KW-0472">Membrane</keyword>
<dbReference type="EMBL" id="JBEPLI010000006">
    <property type="protein sequence ID" value="MET3589742.1"/>
    <property type="molecule type" value="Genomic_DNA"/>
</dbReference>
<keyword evidence="3" id="KW-1185">Reference proteome</keyword>
<keyword evidence="1" id="KW-1133">Transmembrane helix</keyword>
<accession>A0ABV2HH71</accession>
<reference evidence="2 3" key="1">
    <citation type="submission" date="2024-06" db="EMBL/GenBank/DDBJ databases">
        <title>Genomic Encyclopedia of Type Strains, Phase IV (KMG-IV): sequencing the most valuable type-strain genomes for metagenomic binning, comparative biology and taxonomic classification.</title>
        <authorList>
            <person name="Goeker M."/>
        </authorList>
    </citation>
    <scope>NUCLEOTIDE SEQUENCE [LARGE SCALE GENOMIC DNA]</scope>
    <source>
        <strain evidence="2 3">DSM 23649</strain>
    </source>
</reference>
<gene>
    <name evidence="2" type="ORF">ABID23_000828</name>
</gene>
<comment type="caution">
    <text evidence="2">The sequence shown here is derived from an EMBL/GenBank/DDBJ whole genome shotgun (WGS) entry which is preliminary data.</text>
</comment>
<dbReference type="RefSeq" id="WP_354189542.1">
    <property type="nucleotide sequence ID" value="NZ_JBEPLI010000006.1"/>
</dbReference>
<evidence type="ECO:0000256" key="1">
    <source>
        <dbReference type="SAM" id="Phobius"/>
    </source>
</evidence>
<proteinExistence type="predicted"/>
<name>A0ABV2HH71_9HYPH</name>